<accession>A0A0L9VB10</accession>
<sequence>MKMELQAKVTEKSTIETTTGCHHRDCSIQIQNYSRKAEGKRKWEKPLMLRASFLDPTVSLHFTSSRAFL</sequence>
<dbReference type="AlphaFoldDB" id="A0A0L9VB10"/>
<evidence type="ECO:0000313" key="2">
    <source>
        <dbReference type="Proteomes" id="UP000053144"/>
    </source>
</evidence>
<dbReference type="Gramene" id="KOM52193">
    <property type="protein sequence ID" value="KOM52193"/>
    <property type="gene ID" value="LR48_Vigan09g085200"/>
</dbReference>
<organism evidence="1 2">
    <name type="scientific">Phaseolus angularis</name>
    <name type="common">Azuki bean</name>
    <name type="synonym">Vigna angularis</name>
    <dbReference type="NCBI Taxonomy" id="3914"/>
    <lineage>
        <taxon>Eukaryota</taxon>
        <taxon>Viridiplantae</taxon>
        <taxon>Streptophyta</taxon>
        <taxon>Embryophyta</taxon>
        <taxon>Tracheophyta</taxon>
        <taxon>Spermatophyta</taxon>
        <taxon>Magnoliopsida</taxon>
        <taxon>eudicotyledons</taxon>
        <taxon>Gunneridae</taxon>
        <taxon>Pentapetalae</taxon>
        <taxon>rosids</taxon>
        <taxon>fabids</taxon>
        <taxon>Fabales</taxon>
        <taxon>Fabaceae</taxon>
        <taxon>Papilionoideae</taxon>
        <taxon>50 kb inversion clade</taxon>
        <taxon>NPAAA clade</taxon>
        <taxon>indigoferoid/millettioid clade</taxon>
        <taxon>Phaseoleae</taxon>
        <taxon>Vigna</taxon>
    </lineage>
</organism>
<name>A0A0L9VB10_PHAAN</name>
<proteinExistence type="predicted"/>
<protein>
    <submittedName>
        <fullName evidence="1">Uncharacterized protein</fullName>
    </submittedName>
</protein>
<evidence type="ECO:0000313" key="1">
    <source>
        <dbReference type="EMBL" id="KOM52193.1"/>
    </source>
</evidence>
<reference evidence="2" key="1">
    <citation type="journal article" date="2015" name="Proc. Natl. Acad. Sci. U.S.A.">
        <title>Genome sequencing of adzuki bean (Vigna angularis) provides insight into high starch and low fat accumulation and domestication.</title>
        <authorList>
            <person name="Yang K."/>
            <person name="Tian Z."/>
            <person name="Chen C."/>
            <person name="Luo L."/>
            <person name="Zhao B."/>
            <person name="Wang Z."/>
            <person name="Yu L."/>
            <person name="Li Y."/>
            <person name="Sun Y."/>
            <person name="Li W."/>
            <person name="Chen Y."/>
            <person name="Li Y."/>
            <person name="Zhang Y."/>
            <person name="Ai D."/>
            <person name="Zhao J."/>
            <person name="Shang C."/>
            <person name="Ma Y."/>
            <person name="Wu B."/>
            <person name="Wang M."/>
            <person name="Gao L."/>
            <person name="Sun D."/>
            <person name="Zhang P."/>
            <person name="Guo F."/>
            <person name="Wang W."/>
            <person name="Li Y."/>
            <person name="Wang J."/>
            <person name="Varshney R.K."/>
            <person name="Wang J."/>
            <person name="Ling H.Q."/>
            <person name="Wan P."/>
        </authorList>
    </citation>
    <scope>NUCLEOTIDE SEQUENCE</scope>
    <source>
        <strain evidence="2">cv. Jingnong 6</strain>
    </source>
</reference>
<dbReference type="EMBL" id="CM003379">
    <property type="protein sequence ID" value="KOM52193.1"/>
    <property type="molecule type" value="Genomic_DNA"/>
</dbReference>
<dbReference type="Proteomes" id="UP000053144">
    <property type="component" value="Chromosome 9"/>
</dbReference>
<gene>
    <name evidence="1" type="ORF">LR48_Vigan09g085200</name>
</gene>